<dbReference type="SMART" id="SM01421">
    <property type="entry name" value="DUF3480"/>
    <property type="match status" value="1"/>
</dbReference>
<reference evidence="3" key="1">
    <citation type="submission" date="2021-01" db="UniProtKB">
        <authorList>
            <consortium name="EnsemblMetazoa"/>
        </authorList>
    </citation>
    <scope>IDENTIFICATION</scope>
</reference>
<feature type="region of interest" description="Disordered" evidence="1">
    <location>
        <begin position="1"/>
        <end position="49"/>
    </location>
</feature>
<dbReference type="GO" id="GO:0031901">
    <property type="term" value="C:early endosome membrane"/>
    <property type="evidence" value="ECO:0007669"/>
    <property type="project" value="TreeGrafter"/>
</dbReference>
<keyword evidence="4" id="KW-1185">Reference proteome</keyword>
<accession>A0A7M5XFZ6</accession>
<feature type="domain" description="Smad anchor for receptor activation-like C-terminal" evidence="2">
    <location>
        <begin position="245"/>
        <end position="610"/>
    </location>
</feature>
<dbReference type="Gene3D" id="3.30.500.40">
    <property type="match status" value="1"/>
</dbReference>
<protein>
    <recommendedName>
        <fullName evidence="2">Smad anchor for receptor activation-like C-terminal domain-containing protein</fullName>
    </recommendedName>
</protein>
<proteinExistence type="predicted"/>
<dbReference type="Proteomes" id="UP000594262">
    <property type="component" value="Unplaced"/>
</dbReference>
<dbReference type="PANTHER" id="PTHR46319">
    <property type="entry name" value="ZINC FINGER FYVE DOMAIN-CONTAINING PROTEIN"/>
    <property type="match status" value="1"/>
</dbReference>
<organism evidence="3 4">
    <name type="scientific">Clytia hemisphaerica</name>
    <dbReference type="NCBI Taxonomy" id="252671"/>
    <lineage>
        <taxon>Eukaryota</taxon>
        <taxon>Metazoa</taxon>
        <taxon>Cnidaria</taxon>
        <taxon>Hydrozoa</taxon>
        <taxon>Hydroidolina</taxon>
        <taxon>Leptothecata</taxon>
        <taxon>Obeliida</taxon>
        <taxon>Clytiidae</taxon>
        <taxon>Clytia</taxon>
    </lineage>
</organism>
<dbReference type="EnsemblMetazoa" id="CLYHEMT021362.1">
    <property type="protein sequence ID" value="CLYHEMP021362.1"/>
    <property type="gene ID" value="CLYHEMG021362"/>
</dbReference>
<evidence type="ECO:0000313" key="4">
    <source>
        <dbReference type="Proteomes" id="UP000594262"/>
    </source>
</evidence>
<dbReference type="PANTHER" id="PTHR46319:SF3">
    <property type="entry name" value="ZINC FINGER FYVE DOMAIN-CONTAINING PROTEIN"/>
    <property type="match status" value="1"/>
</dbReference>
<evidence type="ECO:0000259" key="2">
    <source>
        <dbReference type="SMART" id="SM01421"/>
    </source>
</evidence>
<name>A0A7M5XFZ6_9CNID</name>
<dbReference type="AlphaFoldDB" id="A0A7M5XFZ6"/>
<feature type="compositionally biased region" description="Polar residues" evidence="1">
    <location>
        <begin position="13"/>
        <end position="24"/>
    </location>
</feature>
<evidence type="ECO:0000256" key="1">
    <source>
        <dbReference type="SAM" id="MobiDB-lite"/>
    </source>
</evidence>
<dbReference type="Pfam" id="PF11979">
    <property type="entry name" value="SARA_C"/>
    <property type="match status" value="1"/>
</dbReference>
<dbReference type="Gene3D" id="3.30.1360.220">
    <property type="entry name" value="Domain of unknown function (DUF3480), N-terminal subdomain"/>
    <property type="match status" value="1"/>
</dbReference>
<evidence type="ECO:0000313" key="3">
    <source>
        <dbReference type="EnsemblMetazoa" id="CLYHEMP021362.1"/>
    </source>
</evidence>
<sequence length="633" mass="70020">GSASSDAPPYSELSPSSPTNQFTEQPAPILPAGVQGMGDVLPGNAGRNPHLTGAQLTEMMNFQLPAYTPTARQRQNRNRTESEMSAVIMFNSTATNLPPIIRRSNEETRIVNNPDLDTLFSQIRDEQEDPITFIVNKNLVVRVKIVNLDCCVEKKCWCFTSDGMGASNQEEIVVLIKCGSYDVDDRTLTRKVLQQMNHIFEKAKHGHPVSDLEQLEYDASLCCTPKNVAMLFFKHSLQCIKKLIIPTSPYLFGMYIEKSELPWAKNFPLRLLLRVGAEYKYYPCPLLNILDRPAVYDGVGRTILDLLADFRNFQYTIPRVVGVTINLRGKDTIIRLPQHRYDEIMKAVNSCEENVLSLAGNFSTTCDGHLVAVEKDGRYKTQTLSIVLKANRKVTCASFVVISAALKANQDGVKAKASIVEDGVMVQVTPEVMKEFKQAIKDMKEFSFGTGESSSASGGATASGGDEVSSKVGIEWSSADVMDRPRLLSPIDGTSFDNLTNMKIRHSYDYTSNNLTAKIHWIEVYFLPQDSDTVQRLSARELGQMTSSVAKACMSALSAHLMTLLALDMTRIGLRVNLAADFVEYKIGANLSTLPAELLPGLDDKLVPAIHTVMSSAQERVAVELIFQVVKIV</sequence>
<dbReference type="GO" id="GO:0016197">
    <property type="term" value="P:endosomal transport"/>
    <property type="evidence" value="ECO:0007669"/>
    <property type="project" value="TreeGrafter"/>
</dbReference>
<dbReference type="InterPro" id="IPR022557">
    <property type="entry name" value="SARA-like_C"/>
</dbReference>
<dbReference type="OrthoDB" id="5872154at2759"/>